<dbReference type="PANTHER" id="PTHR39173:SF1">
    <property type="entry name" value="ACETYLTRANSFERASE"/>
    <property type="match status" value="1"/>
</dbReference>
<feature type="domain" description="N-acetyltransferase" evidence="1">
    <location>
        <begin position="30"/>
        <end position="177"/>
    </location>
</feature>
<dbReference type="EMBL" id="BJCC01000037">
    <property type="protein sequence ID" value="GCF95726.1"/>
    <property type="molecule type" value="Genomic_DNA"/>
</dbReference>
<dbReference type="PROSITE" id="PS51186">
    <property type="entry name" value="GNAT"/>
    <property type="match status" value="1"/>
</dbReference>
<dbReference type="PANTHER" id="PTHR39173">
    <property type="entry name" value="ACETYLTRANSFERASE"/>
    <property type="match status" value="1"/>
</dbReference>
<reference evidence="3" key="1">
    <citation type="submission" date="2019-02" db="EMBL/GenBank/DDBJ databases">
        <title>Draft genome sequence of Enterococcus sp. Gos25-1.</title>
        <authorList>
            <person name="Tanaka N."/>
            <person name="Shiwa Y."/>
            <person name="Fujita N."/>
        </authorList>
    </citation>
    <scope>NUCLEOTIDE SEQUENCE [LARGE SCALE GENOMIC DNA]</scope>
    <source>
        <strain evidence="3">Gos25-1</strain>
    </source>
</reference>
<dbReference type="InterPro" id="IPR016181">
    <property type="entry name" value="Acyl_CoA_acyltransferase"/>
</dbReference>
<dbReference type="InterPro" id="IPR000182">
    <property type="entry name" value="GNAT_dom"/>
</dbReference>
<dbReference type="Proteomes" id="UP000290567">
    <property type="component" value="Unassembled WGS sequence"/>
</dbReference>
<dbReference type="RefSeq" id="WP_175580157.1">
    <property type="nucleotide sequence ID" value="NZ_BJCC01000037.1"/>
</dbReference>
<evidence type="ECO:0000313" key="3">
    <source>
        <dbReference type="Proteomes" id="UP000290567"/>
    </source>
</evidence>
<protein>
    <submittedName>
        <fullName evidence="2">Acetyltransferase</fullName>
    </submittedName>
</protein>
<name>A0A4P5PCY1_9ENTE</name>
<dbReference type="AlphaFoldDB" id="A0A4P5PCY1"/>
<gene>
    <name evidence="2" type="ORF">NRIC_36170</name>
</gene>
<keyword evidence="3" id="KW-1185">Reference proteome</keyword>
<keyword evidence="2" id="KW-0808">Transferase</keyword>
<proteinExistence type="predicted"/>
<dbReference type="GO" id="GO:0016747">
    <property type="term" value="F:acyltransferase activity, transferring groups other than amino-acyl groups"/>
    <property type="evidence" value="ECO:0007669"/>
    <property type="project" value="InterPro"/>
</dbReference>
<dbReference type="Pfam" id="PF00583">
    <property type="entry name" value="Acetyltransf_1"/>
    <property type="match status" value="1"/>
</dbReference>
<evidence type="ECO:0000259" key="1">
    <source>
        <dbReference type="PROSITE" id="PS51186"/>
    </source>
</evidence>
<dbReference type="CDD" id="cd04301">
    <property type="entry name" value="NAT_SF"/>
    <property type="match status" value="1"/>
</dbReference>
<evidence type="ECO:0000313" key="2">
    <source>
        <dbReference type="EMBL" id="GCF95726.1"/>
    </source>
</evidence>
<dbReference type="SUPFAM" id="SSF55729">
    <property type="entry name" value="Acyl-CoA N-acyltransferases (Nat)"/>
    <property type="match status" value="1"/>
</dbReference>
<organism evidence="2 3">
    <name type="scientific">Enterococcus florum</name>
    <dbReference type="NCBI Taxonomy" id="2480627"/>
    <lineage>
        <taxon>Bacteria</taxon>
        <taxon>Bacillati</taxon>
        <taxon>Bacillota</taxon>
        <taxon>Bacilli</taxon>
        <taxon>Lactobacillales</taxon>
        <taxon>Enterococcaceae</taxon>
        <taxon>Enterococcus</taxon>
    </lineage>
</organism>
<sequence>MTSIYLVLPSIDHEKQASEMKQEFFDHHEPKIDGGNRFDEMDYRAWLDHLALCRTSEIEKTGWVSATTFFAVREADQKIIGLVDLRHHIQHPILQEYGGHIGYAVRPSERRKGYAKQMLELVLQEAKKIGLTKVMVSCLEDNPGSEKTILANQGKLREKKRHSNEKNIHIYWIDLNSIKTNEESRYELL</sequence>
<accession>A0A4P5PCY1</accession>
<comment type="caution">
    <text evidence="2">The sequence shown here is derived from an EMBL/GenBank/DDBJ whole genome shotgun (WGS) entry which is preliminary data.</text>
</comment>
<dbReference type="Gene3D" id="3.40.630.30">
    <property type="match status" value="1"/>
</dbReference>